<dbReference type="PANTHER" id="PTHR33279:SF6">
    <property type="entry name" value="SULFUR CARRIER PROTEIN YEDF-RELATED"/>
    <property type="match status" value="1"/>
</dbReference>
<accession>A0ABY2Q7B6</accession>
<name>A0ABY2Q7B6_9HYPH</name>
<dbReference type="CDD" id="cd00291">
    <property type="entry name" value="SirA_YedF_YeeD"/>
    <property type="match status" value="1"/>
</dbReference>
<keyword evidence="4" id="KW-1185">Reference proteome</keyword>
<protein>
    <submittedName>
        <fullName evidence="3">Sulfurtransferase TusA family protein</fullName>
    </submittedName>
</protein>
<gene>
    <name evidence="3" type="ORF">E6C48_11095</name>
</gene>
<comment type="similarity">
    <text evidence="1">Belongs to the sulfur carrier protein TusA family.</text>
</comment>
<dbReference type="RefSeq" id="WP_136357102.1">
    <property type="nucleotide sequence ID" value="NZ_SSNY01000005.1"/>
</dbReference>
<evidence type="ECO:0000313" key="4">
    <source>
        <dbReference type="Proteomes" id="UP000306441"/>
    </source>
</evidence>
<reference evidence="3 4" key="1">
    <citation type="submission" date="2019-04" db="EMBL/GenBank/DDBJ databases">
        <title>Mesorhizobium composti sp. nov., isolated from compost.</title>
        <authorList>
            <person name="Lin S.-Y."/>
            <person name="Hameed A."/>
            <person name="Hsieh Y.-T."/>
            <person name="Young C.-C."/>
        </authorList>
    </citation>
    <scope>NUCLEOTIDE SEQUENCE [LARGE SCALE GENOMIC DNA]</scope>
    <source>
        <strain evidence="3 4">CC-YTH430</strain>
    </source>
</reference>
<comment type="caution">
    <text evidence="3">The sequence shown here is derived from an EMBL/GenBank/DDBJ whole genome shotgun (WGS) entry which is preliminary data.</text>
</comment>
<evidence type="ECO:0000259" key="2">
    <source>
        <dbReference type="Pfam" id="PF01206"/>
    </source>
</evidence>
<organism evidence="3 4">
    <name type="scientific">Ollibium composti</name>
    <dbReference type="NCBI Taxonomy" id="2675109"/>
    <lineage>
        <taxon>Bacteria</taxon>
        <taxon>Pseudomonadati</taxon>
        <taxon>Pseudomonadota</taxon>
        <taxon>Alphaproteobacteria</taxon>
        <taxon>Hyphomicrobiales</taxon>
        <taxon>Phyllobacteriaceae</taxon>
        <taxon>Ollibium</taxon>
    </lineage>
</organism>
<dbReference type="Gene3D" id="3.30.110.40">
    <property type="entry name" value="TusA-like domain"/>
    <property type="match status" value="1"/>
</dbReference>
<dbReference type="Proteomes" id="UP000306441">
    <property type="component" value="Unassembled WGS sequence"/>
</dbReference>
<proteinExistence type="inferred from homology"/>
<dbReference type="SUPFAM" id="SSF64307">
    <property type="entry name" value="SirA-like"/>
    <property type="match status" value="1"/>
</dbReference>
<dbReference type="InterPro" id="IPR036868">
    <property type="entry name" value="TusA-like_sf"/>
</dbReference>
<sequence>MAPPARYDLRGLNCPLPVLKARKKLAAMAPGSLLQLETTDPLAVIDIPAFCAEAGHRLVETTAQDGGHRFLIERSALTS</sequence>
<dbReference type="EMBL" id="SSNY01000005">
    <property type="protein sequence ID" value="THF57541.1"/>
    <property type="molecule type" value="Genomic_DNA"/>
</dbReference>
<dbReference type="PANTHER" id="PTHR33279">
    <property type="entry name" value="SULFUR CARRIER PROTEIN YEDF-RELATED"/>
    <property type="match status" value="1"/>
</dbReference>
<evidence type="ECO:0000256" key="1">
    <source>
        <dbReference type="ARBA" id="ARBA00008984"/>
    </source>
</evidence>
<feature type="domain" description="UPF0033" evidence="2">
    <location>
        <begin position="7"/>
        <end position="74"/>
    </location>
</feature>
<dbReference type="InterPro" id="IPR001455">
    <property type="entry name" value="TusA-like"/>
</dbReference>
<evidence type="ECO:0000313" key="3">
    <source>
        <dbReference type="EMBL" id="THF57541.1"/>
    </source>
</evidence>
<dbReference type="Pfam" id="PF01206">
    <property type="entry name" value="TusA"/>
    <property type="match status" value="1"/>
</dbReference>